<dbReference type="EMBL" id="KQ244477">
    <property type="protein sequence ID" value="KNC74369.1"/>
    <property type="molecule type" value="Genomic_DNA"/>
</dbReference>
<accession>A0A0L0FCA7</accession>
<feature type="compositionally biased region" description="Basic and acidic residues" evidence="1">
    <location>
        <begin position="9"/>
        <end position="19"/>
    </location>
</feature>
<protein>
    <submittedName>
        <fullName evidence="2">Uncharacterized protein</fullName>
    </submittedName>
</protein>
<organism evidence="2 3">
    <name type="scientific">Sphaeroforma arctica JP610</name>
    <dbReference type="NCBI Taxonomy" id="667725"/>
    <lineage>
        <taxon>Eukaryota</taxon>
        <taxon>Ichthyosporea</taxon>
        <taxon>Ichthyophonida</taxon>
        <taxon>Sphaeroforma</taxon>
    </lineage>
</organism>
<feature type="region of interest" description="Disordered" evidence="1">
    <location>
        <begin position="1"/>
        <end position="35"/>
    </location>
</feature>
<evidence type="ECO:0000313" key="3">
    <source>
        <dbReference type="Proteomes" id="UP000054560"/>
    </source>
</evidence>
<keyword evidence="3" id="KW-1185">Reference proteome</keyword>
<dbReference type="GeneID" id="25913585"/>
<name>A0A0L0FCA7_9EUKA</name>
<sequence>KCQRSAANTKEESKDKDNNTKSPSTTAPAVEPEKRLRNLQKKLRQSLELEAKVTAGDLEPHSEQLEKIKNIPMLRAEISDLESSVKK</sequence>
<evidence type="ECO:0000256" key="1">
    <source>
        <dbReference type="SAM" id="MobiDB-lite"/>
    </source>
</evidence>
<dbReference type="Proteomes" id="UP000054560">
    <property type="component" value="Unassembled WGS sequence"/>
</dbReference>
<gene>
    <name evidence="2" type="ORF">SARC_13081</name>
</gene>
<dbReference type="OrthoDB" id="21625at2759"/>
<reference evidence="2 3" key="1">
    <citation type="submission" date="2011-02" db="EMBL/GenBank/DDBJ databases">
        <title>The Genome Sequence of Sphaeroforma arctica JP610.</title>
        <authorList>
            <consortium name="The Broad Institute Genome Sequencing Platform"/>
            <person name="Russ C."/>
            <person name="Cuomo C."/>
            <person name="Young S.K."/>
            <person name="Zeng Q."/>
            <person name="Gargeya S."/>
            <person name="Alvarado L."/>
            <person name="Berlin A."/>
            <person name="Chapman S.B."/>
            <person name="Chen Z."/>
            <person name="Freedman E."/>
            <person name="Gellesch M."/>
            <person name="Goldberg J."/>
            <person name="Griggs A."/>
            <person name="Gujja S."/>
            <person name="Heilman E."/>
            <person name="Heiman D."/>
            <person name="Howarth C."/>
            <person name="Mehta T."/>
            <person name="Neiman D."/>
            <person name="Pearson M."/>
            <person name="Roberts A."/>
            <person name="Saif S."/>
            <person name="Shea T."/>
            <person name="Shenoy N."/>
            <person name="Sisk P."/>
            <person name="Stolte C."/>
            <person name="Sykes S."/>
            <person name="White J."/>
            <person name="Yandava C."/>
            <person name="Burger G."/>
            <person name="Gray M.W."/>
            <person name="Holland P.W.H."/>
            <person name="King N."/>
            <person name="Lang F.B.F."/>
            <person name="Roger A.J."/>
            <person name="Ruiz-Trillo I."/>
            <person name="Haas B."/>
            <person name="Nusbaum C."/>
            <person name="Birren B."/>
        </authorList>
    </citation>
    <scope>NUCLEOTIDE SEQUENCE [LARGE SCALE GENOMIC DNA]</scope>
    <source>
        <strain evidence="2 3">JP610</strain>
    </source>
</reference>
<dbReference type="AlphaFoldDB" id="A0A0L0FCA7"/>
<evidence type="ECO:0000313" key="2">
    <source>
        <dbReference type="EMBL" id="KNC74369.1"/>
    </source>
</evidence>
<feature type="non-terminal residue" evidence="2">
    <location>
        <position position="1"/>
    </location>
</feature>
<proteinExistence type="predicted"/>
<dbReference type="RefSeq" id="XP_014148271.1">
    <property type="nucleotide sequence ID" value="XM_014292796.1"/>
</dbReference>